<dbReference type="InterPro" id="IPR002656">
    <property type="entry name" value="Acyl_transf_3_dom"/>
</dbReference>
<dbReference type="GO" id="GO:0016747">
    <property type="term" value="F:acyltransferase activity, transferring groups other than amino-acyl groups"/>
    <property type="evidence" value="ECO:0007669"/>
    <property type="project" value="InterPro"/>
</dbReference>
<dbReference type="PANTHER" id="PTHR36927:SF1">
    <property type="entry name" value="MDO-LIKE PROTEIN"/>
    <property type="match status" value="1"/>
</dbReference>
<keyword evidence="1" id="KW-1133">Transmembrane helix</keyword>
<accession>A0A5S3PH42</accession>
<feature type="transmembrane region" description="Helical" evidence="1">
    <location>
        <begin position="79"/>
        <end position="103"/>
    </location>
</feature>
<feature type="transmembrane region" description="Helical" evidence="1">
    <location>
        <begin position="41"/>
        <end position="67"/>
    </location>
</feature>
<evidence type="ECO:0000313" key="4">
    <source>
        <dbReference type="Proteomes" id="UP000310314"/>
    </source>
</evidence>
<feature type="transmembrane region" description="Helical" evidence="1">
    <location>
        <begin position="270"/>
        <end position="290"/>
    </location>
</feature>
<reference evidence="3 4" key="1">
    <citation type="submission" date="2019-05" db="EMBL/GenBank/DDBJ databases">
        <authorList>
            <person name="Zhang J.-Y."/>
            <person name="Feg X."/>
            <person name="Du Z.-J."/>
        </authorList>
    </citation>
    <scope>NUCLEOTIDE SEQUENCE [LARGE SCALE GENOMIC DNA]</scope>
    <source>
        <strain evidence="3 4">RZ26</strain>
    </source>
</reference>
<dbReference type="Proteomes" id="UP000310314">
    <property type="component" value="Unassembled WGS sequence"/>
</dbReference>
<keyword evidence="1" id="KW-0812">Transmembrane</keyword>
<feature type="transmembrane region" description="Helical" evidence="1">
    <location>
        <begin position="177"/>
        <end position="198"/>
    </location>
</feature>
<evidence type="ECO:0000313" key="3">
    <source>
        <dbReference type="EMBL" id="TMM53468.1"/>
    </source>
</evidence>
<gene>
    <name evidence="3" type="ORF">FEE95_19150</name>
</gene>
<dbReference type="InterPro" id="IPR050623">
    <property type="entry name" value="Glucan_succinyl_AcylTrfase"/>
</dbReference>
<dbReference type="PANTHER" id="PTHR36927">
    <property type="entry name" value="BLR4337 PROTEIN"/>
    <property type="match status" value="1"/>
</dbReference>
<proteinExistence type="predicted"/>
<evidence type="ECO:0000259" key="2">
    <source>
        <dbReference type="Pfam" id="PF01757"/>
    </source>
</evidence>
<keyword evidence="4" id="KW-1185">Reference proteome</keyword>
<organism evidence="3 4">
    <name type="scientific">Maribacter algarum</name>
    <name type="common">ex Zhang et al. 2020</name>
    <dbReference type="NCBI Taxonomy" id="2578118"/>
    <lineage>
        <taxon>Bacteria</taxon>
        <taxon>Pseudomonadati</taxon>
        <taxon>Bacteroidota</taxon>
        <taxon>Flavobacteriia</taxon>
        <taxon>Flavobacteriales</taxon>
        <taxon>Flavobacteriaceae</taxon>
        <taxon>Maribacter</taxon>
    </lineage>
</organism>
<comment type="caution">
    <text evidence="3">The sequence shown here is derived from an EMBL/GenBank/DDBJ whole genome shotgun (WGS) entry which is preliminary data.</text>
</comment>
<feature type="domain" description="Acyltransferase 3" evidence="2">
    <location>
        <begin position="1"/>
        <end position="353"/>
    </location>
</feature>
<feature type="transmembrane region" description="Helical" evidence="1">
    <location>
        <begin position="210"/>
        <end position="227"/>
    </location>
</feature>
<name>A0A5S3PH42_9FLAO</name>
<dbReference type="AlphaFoldDB" id="A0A5S3PH42"/>
<dbReference type="OrthoDB" id="9810469at2"/>
<feature type="transmembrane region" description="Helical" evidence="1">
    <location>
        <begin position="239"/>
        <end position="258"/>
    </location>
</feature>
<evidence type="ECO:0000256" key="1">
    <source>
        <dbReference type="SAM" id="Phobius"/>
    </source>
</evidence>
<feature type="transmembrane region" description="Helical" evidence="1">
    <location>
        <begin position="334"/>
        <end position="356"/>
    </location>
</feature>
<feature type="transmembrane region" description="Helical" evidence="1">
    <location>
        <begin position="137"/>
        <end position="156"/>
    </location>
</feature>
<sequence>MRAIMMLLGLVLHSALTYNVTFHGESWSLKDPETTHIFSDSLVFLIHSFRMPIFFVVAGFFGAMLFYERQPMRMVKNRVSRIIFPFVVFLFILWPITIFAFGYTDAVFSNQGNPFEIATQALSHFSDFIPRTTSHLWFLYYLALITSITVILGLLLKNIPKLTQTATRVFNWVIQRPITRILFFSGIIFLILNILGTSMVDASVSLIPDLNTFVYFLFFYLIGWVLYKSKQHLKTFMRYDWICTILAIVLATIQGLTIQNSGLAPNGNSIMLILYSSVVVCLFMFGITGLFIRYGSKYSARMRYISDSSYWVYLIHLPITAILPGFISKLHLPAAVKFMIVLSTTAIICFVSYHYFVRSTFIGKFLNGRKYPRKNNQESVNLDQVKTDK</sequence>
<dbReference type="EMBL" id="VATY01000005">
    <property type="protein sequence ID" value="TMM53468.1"/>
    <property type="molecule type" value="Genomic_DNA"/>
</dbReference>
<keyword evidence="3" id="KW-0808">Transferase</keyword>
<protein>
    <submittedName>
        <fullName evidence="3">2,3,4,5-tetrahydropyridine-2,6-carboxylate N-succinyltransferase</fullName>
    </submittedName>
</protein>
<feature type="transmembrane region" description="Helical" evidence="1">
    <location>
        <begin position="310"/>
        <end position="328"/>
    </location>
</feature>
<dbReference type="Pfam" id="PF01757">
    <property type="entry name" value="Acyl_transf_3"/>
    <property type="match status" value="1"/>
</dbReference>
<keyword evidence="1" id="KW-0472">Membrane</keyword>